<sequence>MSITTNLFGANQIAGLGMTLGANSGPGAAIF</sequence>
<organism evidence="1 2">
    <name type="scientific">Sinorhizobium meliloti (strain SM11)</name>
    <dbReference type="NCBI Taxonomy" id="707241"/>
    <lineage>
        <taxon>Bacteria</taxon>
        <taxon>Pseudomonadati</taxon>
        <taxon>Pseudomonadota</taxon>
        <taxon>Alphaproteobacteria</taxon>
        <taxon>Hyphomicrobiales</taxon>
        <taxon>Rhizobiaceae</taxon>
        <taxon>Sinorhizobium/Ensifer group</taxon>
        <taxon>Sinorhizobium</taxon>
    </lineage>
</organism>
<dbReference type="AlphaFoldDB" id="F7X223"/>
<proteinExistence type="predicted"/>
<evidence type="ECO:0000313" key="1">
    <source>
        <dbReference type="EMBL" id="AEH78188.1"/>
    </source>
</evidence>
<evidence type="ECO:0000313" key="2">
    <source>
        <dbReference type="Proteomes" id="UP000009045"/>
    </source>
</evidence>
<accession>F7X223</accession>
<dbReference type="EMBL" id="CP001830">
    <property type="protein sequence ID" value="AEH78188.1"/>
    <property type="molecule type" value="Genomic_DNA"/>
</dbReference>
<protein>
    <submittedName>
        <fullName evidence="1">Uncharacterized protein</fullName>
    </submittedName>
</protein>
<dbReference type="HOGENOM" id="CLU_3398494_0_0_5"/>
<reference evidence="1 2" key="1">
    <citation type="journal article" date="2011" name="J. Biotechnol.">
        <title>The complete genome sequence of the dominant Sinorhizobium meliloti field isolate SM11 extends the S. meliloti pan-genome.</title>
        <authorList>
            <person name="Schneiker-Bekel S."/>
            <person name="Wibberg D."/>
            <person name="Bekel T."/>
            <person name="Blom J."/>
            <person name="Linke B."/>
            <person name="Neuweger H."/>
            <person name="Stiens M."/>
            <person name="Vorholter F.J."/>
            <person name="Weidner S."/>
            <person name="Goesmann A."/>
            <person name="Puhler A."/>
            <person name="Schluter A."/>
        </authorList>
    </citation>
    <scope>NUCLEOTIDE SEQUENCE [LARGE SCALE GENOMIC DNA]</scope>
    <source>
        <strain evidence="1 2">SM11</strain>
    </source>
</reference>
<dbReference type="KEGG" id="smx:SM11_chr0910"/>
<dbReference type="Proteomes" id="UP000009045">
    <property type="component" value="Chromosome"/>
</dbReference>
<gene>
    <name evidence="1" type="ordered locus">SM11_chr0910</name>
</gene>
<name>F7X223_SINMM</name>